<evidence type="ECO:0000313" key="3">
    <source>
        <dbReference type="EMBL" id="TQM38535.1"/>
    </source>
</evidence>
<keyword evidence="4" id="KW-1185">Reference proteome</keyword>
<comment type="caution">
    <text evidence="3">The sequence shown here is derived from an EMBL/GenBank/DDBJ whole genome shotgun (WGS) entry which is preliminary data.</text>
</comment>
<organism evidence="3 4">
    <name type="scientific">Pseudonocardia cypriaca</name>
    <dbReference type="NCBI Taxonomy" id="882449"/>
    <lineage>
        <taxon>Bacteria</taxon>
        <taxon>Bacillati</taxon>
        <taxon>Actinomycetota</taxon>
        <taxon>Actinomycetes</taxon>
        <taxon>Pseudonocardiales</taxon>
        <taxon>Pseudonocardiaceae</taxon>
        <taxon>Pseudonocardia</taxon>
    </lineage>
</organism>
<keyword evidence="2" id="KW-0812">Transmembrane</keyword>
<evidence type="ECO:0000256" key="1">
    <source>
        <dbReference type="SAM" id="MobiDB-lite"/>
    </source>
</evidence>
<evidence type="ECO:0000313" key="4">
    <source>
        <dbReference type="Proteomes" id="UP000319818"/>
    </source>
</evidence>
<keyword evidence="2" id="KW-1133">Transmembrane helix</keyword>
<dbReference type="EMBL" id="VFPH01000002">
    <property type="protein sequence ID" value="TQM38535.1"/>
    <property type="molecule type" value="Genomic_DNA"/>
</dbReference>
<accession>A0A543FXJ9</accession>
<protein>
    <submittedName>
        <fullName evidence="3">Uncharacterized protein</fullName>
    </submittedName>
</protein>
<name>A0A543FXJ9_9PSEU</name>
<feature type="transmembrane region" description="Helical" evidence="2">
    <location>
        <begin position="6"/>
        <end position="24"/>
    </location>
</feature>
<sequence>MGVAATIVVVLGVLVVIAVVAILTGQGRRYRREQERIEAAISDQPAHTDDQPLATDQPGGGWHGPSCSGGFPAVTPASSDPVVPMQRTGDHDRHEPGGGRAGRLLRRRGSPEPG</sequence>
<reference evidence="3 4" key="1">
    <citation type="submission" date="2019-06" db="EMBL/GenBank/DDBJ databases">
        <title>Sequencing the genomes of 1000 actinobacteria strains.</title>
        <authorList>
            <person name="Klenk H.-P."/>
        </authorList>
    </citation>
    <scope>NUCLEOTIDE SEQUENCE [LARGE SCALE GENOMIC DNA]</scope>
    <source>
        <strain evidence="3 4">DSM 45511</strain>
    </source>
</reference>
<dbReference type="Proteomes" id="UP000319818">
    <property type="component" value="Unassembled WGS sequence"/>
</dbReference>
<feature type="region of interest" description="Disordered" evidence="1">
    <location>
        <begin position="38"/>
        <end position="114"/>
    </location>
</feature>
<evidence type="ECO:0000256" key="2">
    <source>
        <dbReference type="SAM" id="Phobius"/>
    </source>
</evidence>
<keyword evidence="2" id="KW-0472">Membrane</keyword>
<feature type="compositionally biased region" description="Basic and acidic residues" evidence="1">
    <location>
        <begin position="88"/>
        <end position="97"/>
    </location>
</feature>
<proteinExistence type="predicted"/>
<gene>
    <name evidence="3" type="ORF">FB388_5778</name>
</gene>
<dbReference type="AlphaFoldDB" id="A0A543FXJ9"/>